<keyword evidence="14" id="KW-0472">Membrane</keyword>
<dbReference type="FunFam" id="1.10.3730.10:FF:000001">
    <property type="entry name" value="Pyrroline-5-carboxylate reductase"/>
    <property type="match status" value="1"/>
</dbReference>
<accession>A0A450STY6</accession>
<evidence type="ECO:0000313" key="17">
    <source>
        <dbReference type="EMBL" id="VFJ53681.1"/>
    </source>
</evidence>
<protein>
    <recommendedName>
        <fullName evidence="10 11">Pyrroline-5-carboxylate reductase</fullName>
        <shortName evidence="10">P5C reductase</shortName>
        <shortName evidence="10">P5CR</shortName>
        <ecNumber evidence="10 11">1.5.1.2</ecNumber>
    </recommendedName>
    <alternativeName>
        <fullName evidence="10">PCA reductase</fullName>
    </alternativeName>
</protein>
<dbReference type="GO" id="GO:0004735">
    <property type="term" value="F:pyrroline-5-carboxylate reductase activity"/>
    <property type="evidence" value="ECO:0007669"/>
    <property type="project" value="UniProtKB-UniRule"/>
</dbReference>
<dbReference type="GO" id="GO:0005737">
    <property type="term" value="C:cytoplasm"/>
    <property type="evidence" value="ECO:0007669"/>
    <property type="project" value="UniProtKB-SubCell"/>
</dbReference>
<dbReference type="Pfam" id="PF03807">
    <property type="entry name" value="F420_oxidored"/>
    <property type="match status" value="1"/>
</dbReference>
<dbReference type="UniPathway" id="UPA00098">
    <property type="reaction ID" value="UER00361"/>
</dbReference>
<comment type="catalytic activity">
    <reaction evidence="8 10">
        <text>L-proline + NAD(+) = (S)-1-pyrroline-5-carboxylate + NADH + 2 H(+)</text>
        <dbReference type="Rhea" id="RHEA:14105"/>
        <dbReference type="ChEBI" id="CHEBI:15378"/>
        <dbReference type="ChEBI" id="CHEBI:17388"/>
        <dbReference type="ChEBI" id="CHEBI:57540"/>
        <dbReference type="ChEBI" id="CHEBI:57945"/>
        <dbReference type="ChEBI" id="CHEBI:60039"/>
        <dbReference type="EC" id="1.5.1.2"/>
    </reaction>
</comment>
<evidence type="ECO:0000259" key="16">
    <source>
        <dbReference type="Pfam" id="PF14748"/>
    </source>
</evidence>
<dbReference type="InterPro" id="IPR036291">
    <property type="entry name" value="NAD(P)-bd_dom_sf"/>
</dbReference>
<keyword evidence="5 10" id="KW-0641">Proline biosynthesis</keyword>
<dbReference type="FunFam" id="3.40.50.720:FF:000105">
    <property type="entry name" value="Pyrroline-5-carboxylate reductase"/>
    <property type="match status" value="1"/>
</dbReference>
<reference evidence="18" key="1">
    <citation type="submission" date="2019-02" db="EMBL/GenBank/DDBJ databases">
        <authorList>
            <person name="Gruber-Vodicka R. H."/>
            <person name="Seah K. B. B."/>
        </authorList>
    </citation>
    <scope>NUCLEOTIDE SEQUENCE</scope>
    <source>
        <strain evidence="17">BECK_DK161</strain>
        <strain evidence="18">BECK_DK47</strain>
    </source>
</reference>
<dbReference type="InterPro" id="IPR029036">
    <property type="entry name" value="P5CR_dimer"/>
</dbReference>
<dbReference type="Gene3D" id="1.10.3730.10">
    <property type="entry name" value="ProC C-terminal domain-like"/>
    <property type="match status" value="1"/>
</dbReference>
<dbReference type="InterPro" id="IPR053790">
    <property type="entry name" value="P5CR-like_CS"/>
</dbReference>
<keyword evidence="7 10" id="KW-0560">Oxidoreductase</keyword>
<evidence type="ECO:0000256" key="7">
    <source>
        <dbReference type="ARBA" id="ARBA00023002"/>
    </source>
</evidence>
<evidence type="ECO:0000256" key="11">
    <source>
        <dbReference type="NCBIfam" id="TIGR00112"/>
    </source>
</evidence>
<dbReference type="NCBIfam" id="TIGR00112">
    <property type="entry name" value="proC"/>
    <property type="match status" value="1"/>
</dbReference>
<dbReference type="EMBL" id="CAADEY010000040">
    <property type="protein sequence ID" value="VFJ53681.1"/>
    <property type="molecule type" value="Genomic_DNA"/>
</dbReference>
<evidence type="ECO:0000256" key="6">
    <source>
        <dbReference type="ARBA" id="ARBA00022857"/>
    </source>
</evidence>
<dbReference type="SUPFAM" id="SSF48179">
    <property type="entry name" value="6-phosphogluconate dehydrogenase C-terminal domain-like"/>
    <property type="match status" value="1"/>
</dbReference>
<proteinExistence type="inferred from homology"/>
<keyword evidence="14" id="KW-1133">Transmembrane helix</keyword>
<dbReference type="Pfam" id="PF14748">
    <property type="entry name" value="P5CR_dimer"/>
    <property type="match status" value="1"/>
</dbReference>
<name>A0A450STY6_9GAMM</name>
<evidence type="ECO:0000256" key="5">
    <source>
        <dbReference type="ARBA" id="ARBA00022650"/>
    </source>
</evidence>
<keyword evidence="3 10" id="KW-0963">Cytoplasm</keyword>
<dbReference type="HAMAP" id="MF_01925">
    <property type="entry name" value="P5C_reductase"/>
    <property type="match status" value="1"/>
</dbReference>
<dbReference type="PIRSF" id="PIRSF000193">
    <property type="entry name" value="Pyrrol-5-carb_rd"/>
    <property type="match status" value="1"/>
</dbReference>
<dbReference type="InterPro" id="IPR028939">
    <property type="entry name" value="P5C_Rdtase_cat_N"/>
</dbReference>
<feature type="binding site" evidence="12">
    <location>
        <position position="63"/>
    </location>
    <ligand>
        <name>NADPH</name>
        <dbReference type="ChEBI" id="CHEBI:57783"/>
    </ligand>
</feature>
<evidence type="ECO:0000313" key="18">
    <source>
        <dbReference type="EMBL" id="VFJ57431.1"/>
    </source>
</evidence>
<dbReference type="Gene3D" id="3.40.50.720">
    <property type="entry name" value="NAD(P)-binding Rossmann-like Domain"/>
    <property type="match status" value="1"/>
</dbReference>
<evidence type="ECO:0000256" key="1">
    <source>
        <dbReference type="ARBA" id="ARBA00005205"/>
    </source>
</evidence>
<comment type="catalytic activity">
    <reaction evidence="9 10 13">
        <text>L-proline + NADP(+) = (S)-1-pyrroline-5-carboxylate + NADPH + 2 H(+)</text>
        <dbReference type="Rhea" id="RHEA:14109"/>
        <dbReference type="ChEBI" id="CHEBI:15378"/>
        <dbReference type="ChEBI" id="CHEBI:17388"/>
        <dbReference type="ChEBI" id="CHEBI:57783"/>
        <dbReference type="ChEBI" id="CHEBI:58349"/>
        <dbReference type="ChEBI" id="CHEBI:60039"/>
        <dbReference type="EC" id="1.5.1.2"/>
    </reaction>
</comment>
<keyword evidence="4 10" id="KW-0028">Amino-acid biosynthesis</keyword>
<comment type="pathway">
    <text evidence="1 10 13">Amino-acid biosynthesis; L-proline biosynthesis; L-proline from L-glutamate 5-semialdehyde: step 1/1.</text>
</comment>
<dbReference type="PANTHER" id="PTHR11645">
    <property type="entry name" value="PYRROLINE-5-CARBOXYLATE REDUCTASE"/>
    <property type="match status" value="1"/>
</dbReference>
<dbReference type="EMBL" id="CAADEX010000066">
    <property type="protein sequence ID" value="VFJ57431.1"/>
    <property type="molecule type" value="Genomic_DNA"/>
</dbReference>
<feature type="binding site" evidence="12">
    <location>
        <begin position="15"/>
        <end position="20"/>
    </location>
    <ligand>
        <name>NADP(+)</name>
        <dbReference type="ChEBI" id="CHEBI:58349"/>
    </ligand>
</feature>
<organism evidence="18">
    <name type="scientific">Candidatus Kentrum sp. DK</name>
    <dbReference type="NCBI Taxonomy" id="2126562"/>
    <lineage>
        <taxon>Bacteria</taxon>
        <taxon>Pseudomonadati</taxon>
        <taxon>Pseudomonadota</taxon>
        <taxon>Gammaproteobacteria</taxon>
        <taxon>Candidatus Kentrum</taxon>
    </lineage>
</organism>
<feature type="domain" description="Pyrroline-5-carboxylate reductase dimerisation" evidence="16">
    <location>
        <begin position="170"/>
        <end position="274"/>
    </location>
</feature>
<gene>
    <name evidence="10" type="primary">proC</name>
    <name evidence="18" type="ORF">BECKDK2373B_GA0170837_106618</name>
    <name evidence="17" type="ORF">BECKDK2373C_GA0170839_104012</name>
</gene>
<evidence type="ECO:0000256" key="14">
    <source>
        <dbReference type="SAM" id="Phobius"/>
    </source>
</evidence>
<evidence type="ECO:0000256" key="10">
    <source>
        <dbReference type="HAMAP-Rule" id="MF_01925"/>
    </source>
</evidence>
<dbReference type="SUPFAM" id="SSF51735">
    <property type="entry name" value="NAD(P)-binding Rossmann-fold domains"/>
    <property type="match status" value="1"/>
</dbReference>
<evidence type="ECO:0000256" key="8">
    <source>
        <dbReference type="ARBA" id="ARBA00050547"/>
    </source>
</evidence>
<evidence type="ECO:0000256" key="12">
    <source>
        <dbReference type="PIRSR" id="PIRSR000193-1"/>
    </source>
</evidence>
<evidence type="ECO:0000259" key="15">
    <source>
        <dbReference type="Pfam" id="PF03807"/>
    </source>
</evidence>
<evidence type="ECO:0000256" key="3">
    <source>
        <dbReference type="ARBA" id="ARBA00022490"/>
    </source>
</evidence>
<comment type="subcellular location">
    <subcellularLocation>
        <location evidence="10">Cytoplasm</location>
    </subcellularLocation>
</comment>
<dbReference type="PANTHER" id="PTHR11645:SF0">
    <property type="entry name" value="PYRROLINE-5-CARBOXYLATE REDUCTASE 3"/>
    <property type="match status" value="1"/>
</dbReference>
<sequence>MTTSNPSNAQTIAFIGGGNMAASLIGGILGAGFQRERLWVSEPDAGKRDALAGKFGIHVTGDNIEAAEGADTVVFAVKPQSIRQIARELAGTLASRRPLIVSVAAGVREPDIRRWIGMDAAIVRVMPNTPALVGSGAAALFANDRVTPDERDRAESLLRSVGAALWVEEESDLDAVTALSGSGPAYFFRVMEVMEGAGRKLGLSPGAARLLTLETAFGAAKMALESPEELGVLRSRVTSPGGTTERALAVLDQGDIRGLFENALRAARDRATELGIQLGED</sequence>
<dbReference type="PROSITE" id="PS00521">
    <property type="entry name" value="P5CR"/>
    <property type="match status" value="1"/>
</dbReference>
<keyword evidence="14" id="KW-0812">Transmembrane</keyword>
<feature type="transmembrane region" description="Helical" evidence="14">
    <location>
        <begin position="12"/>
        <end position="33"/>
    </location>
</feature>
<feature type="binding site" evidence="12">
    <location>
        <begin position="76"/>
        <end position="79"/>
    </location>
    <ligand>
        <name>NADP(+)</name>
        <dbReference type="ChEBI" id="CHEBI:58349"/>
    </ligand>
</feature>
<comment type="function">
    <text evidence="10">Catalyzes the reduction of 1-pyrroline-5-carboxylate (PCA) to L-proline.</text>
</comment>
<dbReference type="GO" id="GO:0055129">
    <property type="term" value="P:L-proline biosynthetic process"/>
    <property type="evidence" value="ECO:0007669"/>
    <property type="project" value="UniProtKB-UniRule"/>
</dbReference>
<comment type="similarity">
    <text evidence="2 10 13">Belongs to the pyrroline-5-carboxylate reductase family.</text>
</comment>
<dbReference type="InterPro" id="IPR008927">
    <property type="entry name" value="6-PGluconate_DH-like_C_sf"/>
</dbReference>
<dbReference type="AlphaFoldDB" id="A0A450STY6"/>
<feature type="domain" description="Pyrroline-5-carboxylate reductase catalytic N-terminal" evidence="15">
    <location>
        <begin position="11"/>
        <end position="106"/>
    </location>
</feature>
<evidence type="ECO:0000256" key="9">
    <source>
        <dbReference type="ARBA" id="ARBA00052690"/>
    </source>
</evidence>
<evidence type="ECO:0000256" key="4">
    <source>
        <dbReference type="ARBA" id="ARBA00022605"/>
    </source>
</evidence>
<dbReference type="EC" id="1.5.1.2" evidence="10 11"/>
<dbReference type="InterPro" id="IPR000304">
    <property type="entry name" value="Pyrroline-COOH_reductase"/>
</dbReference>
<evidence type="ECO:0000256" key="2">
    <source>
        <dbReference type="ARBA" id="ARBA00005525"/>
    </source>
</evidence>
<keyword evidence="6 10" id="KW-0521">NADP</keyword>
<evidence type="ECO:0000256" key="13">
    <source>
        <dbReference type="RuleBase" id="RU003903"/>
    </source>
</evidence>